<dbReference type="CDD" id="cd08492">
    <property type="entry name" value="PBP2_NikA_DppA_OppA_like_15"/>
    <property type="match status" value="1"/>
</dbReference>
<dbReference type="InterPro" id="IPR006311">
    <property type="entry name" value="TAT_signal"/>
</dbReference>
<dbReference type="GO" id="GO:1904680">
    <property type="term" value="F:peptide transmembrane transporter activity"/>
    <property type="evidence" value="ECO:0007669"/>
    <property type="project" value="TreeGrafter"/>
</dbReference>
<dbReference type="Gene3D" id="3.40.190.10">
    <property type="entry name" value="Periplasmic binding protein-like II"/>
    <property type="match status" value="1"/>
</dbReference>
<protein>
    <submittedName>
        <fullName evidence="7">ABC transporter substrate-binding protein</fullName>
    </submittedName>
</protein>
<comment type="similarity">
    <text evidence="2">Belongs to the bacterial solute-binding protein 5 family.</text>
</comment>
<evidence type="ECO:0000256" key="2">
    <source>
        <dbReference type="ARBA" id="ARBA00005695"/>
    </source>
</evidence>
<dbReference type="AlphaFoldDB" id="A0AAF0Z6J8"/>
<keyword evidence="4" id="KW-0732">Signal</keyword>
<dbReference type="Proteomes" id="UP001304340">
    <property type="component" value="Chromosome"/>
</dbReference>
<evidence type="ECO:0000259" key="6">
    <source>
        <dbReference type="Pfam" id="PF00496"/>
    </source>
</evidence>
<dbReference type="PANTHER" id="PTHR30290:SF10">
    <property type="entry name" value="PERIPLASMIC OLIGOPEPTIDE-BINDING PROTEIN-RELATED"/>
    <property type="match status" value="1"/>
</dbReference>
<name>A0AAF0Z6J8_9MICO</name>
<dbReference type="EMBL" id="CP138359">
    <property type="protein sequence ID" value="WPF82012.1"/>
    <property type="molecule type" value="Genomic_DNA"/>
</dbReference>
<dbReference type="InterPro" id="IPR039424">
    <property type="entry name" value="SBP_5"/>
</dbReference>
<evidence type="ECO:0000313" key="7">
    <source>
        <dbReference type="EMBL" id="WPF82012.1"/>
    </source>
</evidence>
<dbReference type="KEGG" id="sbil:SANBI_003342"/>
<feature type="domain" description="Solute-binding protein family 5" evidence="6">
    <location>
        <begin position="120"/>
        <end position="482"/>
    </location>
</feature>
<dbReference type="InterPro" id="IPR030678">
    <property type="entry name" value="Peptide/Ni-bd"/>
</dbReference>
<keyword evidence="3" id="KW-0813">Transport</keyword>
<gene>
    <name evidence="7" type="ORF">SANBI_003342</name>
</gene>
<accession>A0AAF0Z6J8</accession>
<dbReference type="Pfam" id="PF00496">
    <property type="entry name" value="SBP_bac_5"/>
    <property type="match status" value="1"/>
</dbReference>
<reference evidence="8" key="1">
    <citation type="submission" date="2023-11" db="EMBL/GenBank/DDBJ databases">
        <authorList>
            <person name="Helweg L.P."/>
            <person name="Kiel A."/>
            <person name="Hitz F."/>
            <person name="Ruckert-Reed C."/>
            <person name="Busche T."/>
            <person name="Kaltschmidt B."/>
            <person name="Kaltschmidt C."/>
        </authorList>
    </citation>
    <scope>NUCLEOTIDE SEQUENCE [LARGE SCALE GENOMIC DNA]</scope>
    <source>
        <strain evidence="8">4.1</strain>
    </source>
</reference>
<evidence type="ECO:0000256" key="5">
    <source>
        <dbReference type="SAM" id="MobiDB-lite"/>
    </source>
</evidence>
<dbReference type="GO" id="GO:0015833">
    <property type="term" value="P:peptide transport"/>
    <property type="evidence" value="ECO:0007669"/>
    <property type="project" value="TreeGrafter"/>
</dbReference>
<dbReference type="GO" id="GO:0042597">
    <property type="term" value="C:periplasmic space"/>
    <property type="evidence" value="ECO:0007669"/>
    <property type="project" value="UniProtKB-ARBA"/>
</dbReference>
<keyword evidence="8" id="KW-1185">Reference proteome</keyword>
<feature type="region of interest" description="Disordered" evidence="5">
    <location>
        <begin position="1"/>
        <end position="41"/>
    </location>
</feature>
<dbReference type="RefSeq" id="WP_319157057.1">
    <property type="nucleotide sequence ID" value="NZ_CP138359.1"/>
</dbReference>
<dbReference type="SUPFAM" id="SSF53850">
    <property type="entry name" value="Periplasmic binding protein-like II"/>
    <property type="match status" value="1"/>
</dbReference>
<feature type="region of interest" description="Disordered" evidence="5">
    <location>
        <begin position="60"/>
        <end position="95"/>
    </location>
</feature>
<feature type="compositionally biased region" description="Low complexity" evidence="5">
    <location>
        <begin position="24"/>
        <end position="41"/>
    </location>
</feature>
<evidence type="ECO:0000313" key="8">
    <source>
        <dbReference type="Proteomes" id="UP001304340"/>
    </source>
</evidence>
<organism evidence="7 8">
    <name type="scientific">Sanguibacter biliveldensis</name>
    <dbReference type="NCBI Taxonomy" id="3030830"/>
    <lineage>
        <taxon>Bacteria</taxon>
        <taxon>Bacillati</taxon>
        <taxon>Actinomycetota</taxon>
        <taxon>Actinomycetes</taxon>
        <taxon>Micrococcales</taxon>
        <taxon>Sanguibacteraceae</taxon>
        <taxon>Sanguibacter</taxon>
    </lineage>
</organism>
<dbReference type="PIRSF" id="PIRSF002741">
    <property type="entry name" value="MppA"/>
    <property type="match status" value="1"/>
</dbReference>
<comment type="subcellular location">
    <subcellularLocation>
        <location evidence="1">Cell envelope</location>
    </subcellularLocation>
</comment>
<feature type="compositionally biased region" description="Polar residues" evidence="5">
    <location>
        <begin position="1"/>
        <end position="23"/>
    </location>
</feature>
<dbReference type="GO" id="GO:0030313">
    <property type="term" value="C:cell envelope"/>
    <property type="evidence" value="ECO:0007669"/>
    <property type="project" value="UniProtKB-SubCell"/>
</dbReference>
<dbReference type="PANTHER" id="PTHR30290">
    <property type="entry name" value="PERIPLASMIC BINDING COMPONENT OF ABC TRANSPORTER"/>
    <property type="match status" value="1"/>
</dbReference>
<proteinExistence type="inferred from homology"/>
<sequence>MPSTPSSRPAEQPQATPTRPASLSHQTTPSHQSTSRRPALAAAAAATAAALLLAGCASSGTAAPGASAGGGEPQSGGTLRFGLGYDPTCLDPQQAGGNDSLNIGRQLVDSLTDQDPETGEIVPWLATSWEVSPDAKTFTFTLRDDATFADGTPVDAAAVQANLDGIAALGAQATLGSSYLDGYAQTVVVDPQTARVEFSEPSAQFLQATSTMTLGLFSVASTTLSVEDRCAGEFVGSGPFTLTDWQPAQSATLERRDGYAWPSSIAGHEGEAYLDSIEYSVVAEPSVRTGSLQSGQLDAFMNVLPTDEEPLKATGQTVSARTNPGISFALLPNTDRPVGGDEEVRLAISEAIDRQEVVDTVLTPSYKAATSPLSSSNPGYTDLGDLLTFDLDAAKARLDADGWEPGDDGIRTKDGQRLQADVVYLTNFAASEQILQLVQQQLVKAGVDLQLRQVTMAEYPEVQKVGDYDFSWTNLTRADGDVLRTVYGASGRNLARLAADDAVNTPLDAQAAEADADARLALLADAQTQLLERALSIPVMEFSTVIATAPTVHDLRFEASSRLSFYDTWIEAP</sequence>
<evidence type="ECO:0000256" key="4">
    <source>
        <dbReference type="ARBA" id="ARBA00022729"/>
    </source>
</evidence>
<dbReference type="PROSITE" id="PS51318">
    <property type="entry name" value="TAT"/>
    <property type="match status" value="1"/>
</dbReference>
<dbReference type="InterPro" id="IPR000914">
    <property type="entry name" value="SBP_5_dom"/>
</dbReference>
<evidence type="ECO:0000256" key="1">
    <source>
        <dbReference type="ARBA" id="ARBA00004196"/>
    </source>
</evidence>
<dbReference type="Gene3D" id="3.10.105.10">
    <property type="entry name" value="Dipeptide-binding Protein, Domain 3"/>
    <property type="match status" value="1"/>
</dbReference>
<evidence type="ECO:0000256" key="3">
    <source>
        <dbReference type="ARBA" id="ARBA00022448"/>
    </source>
</evidence>
<dbReference type="GO" id="GO:0043190">
    <property type="term" value="C:ATP-binding cassette (ABC) transporter complex"/>
    <property type="evidence" value="ECO:0007669"/>
    <property type="project" value="InterPro"/>
</dbReference>